<evidence type="ECO:0008006" key="3">
    <source>
        <dbReference type="Google" id="ProtNLM"/>
    </source>
</evidence>
<comment type="caution">
    <text evidence="1">The sequence shown here is derived from an EMBL/GenBank/DDBJ whole genome shotgun (WGS) entry which is preliminary data.</text>
</comment>
<reference evidence="2" key="1">
    <citation type="submission" date="2015-07" db="EMBL/GenBank/DDBJ databases">
        <title>Nocardia seriolae U-1 whole genome shotgun sequence.</title>
        <authorList>
            <person name="Imajoh M."/>
            <person name="Fukumoto Y."/>
            <person name="Sukeda M."/>
            <person name="Yamane J."/>
            <person name="Yamasaki K."/>
            <person name="Shimizu M."/>
            <person name="Ohnishi K."/>
            <person name="Oshima S."/>
        </authorList>
    </citation>
    <scope>NUCLEOTIDE SEQUENCE [LARGE SCALE GENOMIC DNA]</scope>
    <source>
        <strain evidence="2">U-1</strain>
    </source>
</reference>
<gene>
    <name evidence="1" type="ORF">NSK11_contig00110-0012</name>
</gene>
<dbReference type="Pfam" id="PF12900">
    <property type="entry name" value="Pyridox_ox_2"/>
    <property type="match status" value="1"/>
</dbReference>
<reference evidence="1 2" key="2">
    <citation type="journal article" date="2016" name="Genome Announc.">
        <title>Draft Genome Sequence of Erythromycin- and Oxytetracycline-Sensitive Nocardia seriolae Strain U-1 (NBRC 110359).</title>
        <authorList>
            <person name="Imajoh M."/>
            <person name="Sukeda M."/>
            <person name="Shimizu M."/>
            <person name="Yamane J."/>
            <person name="Ohnishi K."/>
            <person name="Oshima S."/>
        </authorList>
    </citation>
    <scope>NUCLEOTIDE SEQUENCE [LARGE SCALE GENOMIC DNA]</scope>
    <source>
        <strain evidence="1 2">U-1</strain>
    </source>
</reference>
<dbReference type="InterPro" id="IPR024747">
    <property type="entry name" value="Pyridox_Oxase-rel"/>
</dbReference>
<evidence type="ECO:0000313" key="2">
    <source>
        <dbReference type="Proteomes" id="UP000037179"/>
    </source>
</evidence>
<sequence length="165" mass="18120">MRNTDGYAAQTGVSLMNGVRSDRVVRSMVNLSRSESLRLLAGVPFGRVVYTRDALPAIRPVNHIVDDELVVVRTRLASRLTSAVHAEPEVVVAYEADDIDPQTRLGWSVVVTGIARTVTDPRELARYDAMLQPWIDGVMDTIVAIEPTLVTGVRLVDPRADASLR</sequence>
<organism evidence="1 2">
    <name type="scientific">Nocardia seriolae</name>
    <dbReference type="NCBI Taxonomy" id="37332"/>
    <lineage>
        <taxon>Bacteria</taxon>
        <taxon>Bacillati</taxon>
        <taxon>Actinomycetota</taxon>
        <taxon>Actinomycetes</taxon>
        <taxon>Mycobacteriales</taxon>
        <taxon>Nocardiaceae</taxon>
        <taxon>Nocardia</taxon>
    </lineage>
</organism>
<dbReference type="SUPFAM" id="SSF50475">
    <property type="entry name" value="FMN-binding split barrel"/>
    <property type="match status" value="1"/>
</dbReference>
<evidence type="ECO:0000313" key="1">
    <source>
        <dbReference type="EMBL" id="GAP31305.1"/>
    </source>
</evidence>
<keyword evidence="2" id="KW-1185">Reference proteome</keyword>
<name>A0ABC9Z1C5_9NOCA</name>
<dbReference type="Proteomes" id="UP000037179">
    <property type="component" value="Unassembled WGS sequence"/>
</dbReference>
<dbReference type="AlphaFoldDB" id="A0ABC9Z1C5"/>
<protein>
    <recommendedName>
        <fullName evidence="3">Pyridoxamine 5'-phosphate oxidase family protein</fullName>
    </recommendedName>
</protein>
<accession>A0ABC9Z1C5</accession>
<dbReference type="EMBL" id="BBYQ01000110">
    <property type="protein sequence ID" value="GAP31305.1"/>
    <property type="molecule type" value="Genomic_DNA"/>
</dbReference>
<dbReference type="Gene3D" id="2.30.110.10">
    <property type="entry name" value="Electron Transport, Fmn-binding Protein, Chain A"/>
    <property type="match status" value="1"/>
</dbReference>
<proteinExistence type="predicted"/>
<dbReference type="InterPro" id="IPR012349">
    <property type="entry name" value="Split_barrel_FMN-bd"/>
</dbReference>